<dbReference type="AlphaFoldDB" id="A0A7J2U265"/>
<dbReference type="EMBL" id="DSEU01000008">
    <property type="protein sequence ID" value="HEM66282.1"/>
    <property type="molecule type" value="Genomic_DNA"/>
</dbReference>
<gene>
    <name evidence="1" type="ORF">ENO26_01725</name>
</gene>
<comment type="caution">
    <text evidence="1">The sequence shown here is derived from an EMBL/GenBank/DDBJ whole genome shotgun (WGS) entry which is preliminary data.</text>
</comment>
<accession>A0A7J2U265</accession>
<protein>
    <submittedName>
        <fullName evidence="1">Uncharacterized protein</fullName>
    </submittedName>
</protein>
<sequence length="101" mass="11533">MQLQKLLNLAKLMCAESKVMCYDGLSGDELEKMLWFAGTWIESFYHVDPASCVKDPECASKVLEMHCEVFALAFKGEYSIEIDEKIFKETVKKLMQINAIS</sequence>
<evidence type="ECO:0000313" key="1">
    <source>
        <dbReference type="EMBL" id="HEM66282.1"/>
    </source>
</evidence>
<reference evidence="1" key="1">
    <citation type="journal article" date="2020" name="mSystems">
        <title>Genome- and Community-Level Interaction Insights into Carbon Utilization and Element Cycling Functions of Hydrothermarchaeota in Hydrothermal Sediment.</title>
        <authorList>
            <person name="Zhou Z."/>
            <person name="Liu Y."/>
            <person name="Xu W."/>
            <person name="Pan J."/>
            <person name="Luo Z.H."/>
            <person name="Li M."/>
        </authorList>
    </citation>
    <scope>NUCLEOTIDE SEQUENCE [LARGE SCALE GENOMIC DNA]</scope>
    <source>
        <strain evidence="1">SpSt-125</strain>
    </source>
</reference>
<organism evidence="1">
    <name type="scientific">Ignisphaera aggregans</name>
    <dbReference type="NCBI Taxonomy" id="334771"/>
    <lineage>
        <taxon>Archaea</taxon>
        <taxon>Thermoproteota</taxon>
        <taxon>Thermoprotei</taxon>
        <taxon>Desulfurococcales</taxon>
        <taxon>Desulfurococcaceae</taxon>
        <taxon>Ignisphaera</taxon>
    </lineage>
</organism>
<name>A0A7J2U265_9CREN</name>
<proteinExistence type="predicted"/>